<dbReference type="Proteomes" id="UP001236806">
    <property type="component" value="Unassembled WGS sequence"/>
</dbReference>
<protein>
    <recommendedName>
        <fullName evidence="5">LysM domain protein</fullName>
    </recommendedName>
</protein>
<evidence type="ECO:0000313" key="3">
    <source>
        <dbReference type="EMBL" id="MDQ0673479.1"/>
    </source>
</evidence>
<feature type="region of interest" description="Disordered" evidence="1">
    <location>
        <begin position="120"/>
        <end position="164"/>
    </location>
</feature>
<keyword evidence="4" id="KW-1185">Reference proteome</keyword>
<evidence type="ECO:0000256" key="1">
    <source>
        <dbReference type="SAM" id="MobiDB-lite"/>
    </source>
</evidence>
<dbReference type="RefSeq" id="WP_306634458.1">
    <property type="nucleotide sequence ID" value="NZ_JAUSXB010000001.1"/>
</dbReference>
<feature type="transmembrane region" description="Helical" evidence="2">
    <location>
        <begin position="54"/>
        <end position="81"/>
    </location>
</feature>
<name>A0ABU0PHP5_9MICC</name>
<proteinExistence type="predicted"/>
<dbReference type="InterPro" id="IPR018392">
    <property type="entry name" value="LysM"/>
</dbReference>
<reference evidence="3 4" key="1">
    <citation type="submission" date="2023-07" db="EMBL/GenBank/DDBJ databases">
        <title>Comparative genomics of wheat-associated soil bacteria to identify genetic determinants of phenazine resistance.</title>
        <authorList>
            <person name="Mouncey N."/>
        </authorList>
    </citation>
    <scope>NUCLEOTIDE SEQUENCE [LARGE SCALE GENOMIC DNA]</scope>
    <source>
        <strain evidence="3 4">W1I3</strain>
    </source>
</reference>
<sequence>MAKKAGSNTWTDAISAVAILLLGVLLFVVGAGLLEQWQKSGVGRQGLQAEDLLAAAAAVSGALLVGWWFLSLLLAGASTVLDRMGKIRAAAATRRLSPAFMQRLVLAALSVQLVAGPAAHADTAGPGPEWAPTQQRVSTAPADPGTGTGSAGPEDGGDSTDPRIAHQPLEEALKDNAAAPSTVEPGWQPAAPVVSPGLLVAPASRSVDSAGMGAASVTVLSGDTLWDIAASAIGPGATDMEVALEWPRWFEANRAIIGQNPDALLPGQILQPPSAK</sequence>
<feature type="transmembrane region" description="Helical" evidence="2">
    <location>
        <begin position="12"/>
        <end position="34"/>
    </location>
</feature>
<evidence type="ECO:0000256" key="2">
    <source>
        <dbReference type="SAM" id="Phobius"/>
    </source>
</evidence>
<keyword evidence="2" id="KW-1133">Transmembrane helix</keyword>
<organism evidence="3 4">
    <name type="scientific">Pseudarthrobacter siccitolerans</name>
    <dbReference type="NCBI Taxonomy" id="861266"/>
    <lineage>
        <taxon>Bacteria</taxon>
        <taxon>Bacillati</taxon>
        <taxon>Actinomycetota</taxon>
        <taxon>Actinomycetes</taxon>
        <taxon>Micrococcales</taxon>
        <taxon>Micrococcaceae</taxon>
        <taxon>Pseudarthrobacter</taxon>
    </lineage>
</organism>
<keyword evidence="2" id="KW-0472">Membrane</keyword>
<dbReference type="InterPro" id="IPR036779">
    <property type="entry name" value="LysM_dom_sf"/>
</dbReference>
<comment type="caution">
    <text evidence="3">The sequence shown here is derived from an EMBL/GenBank/DDBJ whole genome shotgun (WGS) entry which is preliminary data.</text>
</comment>
<keyword evidence="2" id="KW-0812">Transmembrane</keyword>
<accession>A0ABU0PHP5</accession>
<evidence type="ECO:0008006" key="5">
    <source>
        <dbReference type="Google" id="ProtNLM"/>
    </source>
</evidence>
<evidence type="ECO:0000313" key="4">
    <source>
        <dbReference type="Proteomes" id="UP001236806"/>
    </source>
</evidence>
<dbReference type="CDD" id="cd00118">
    <property type="entry name" value="LysM"/>
    <property type="match status" value="1"/>
</dbReference>
<dbReference type="Gene3D" id="3.10.350.10">
    <property type="entry name" value="LysM domain"/>
    <property type="match status" value="1"/>
</dbReference>
<dbReference type="EMBL" id="JAUSXB010000001">
    <property type="protein sequence ID" value="MDQ0673479.1"/>
    <property type="molecule type" value="Genomic_DNA"/>
</dbReference>
<gene>
    <name evidence="3" type="ORF">QFZ36_001040</name>
</gene>